<dbReference type="AlphaFoldDB" id="A0A6P6UD22"/>
<dbReference type="Proteomes" id="UP001652660">
    <property type="component" value="Chromosome 9e"/>
</dbReference>
<gene>
    <name evidence="2" type="primary">LOC113709746</name>
</gene>
<dbReference type="GeneID" id="113709746"/>
<accession>A0A6P6UD22</accession>
<proteinExistence type="predicted"/>
<protein>
    <submittedName>
        <fullName evidence="2">Protein ALP1-like</fullName>
    </submittedName>
</protein>
<evidence type="ECO:0000313" key="2">
    <source>
        <dbReference type="RefSeq" id="XP_027088394.1"/>
    </source>
</evidence>
<dbReference type="InterPro" id="IPR006912">
    <property type="entry name" value="Harbinger_derived_prot"/>
</dbReference>
<dbReference type="Pfam" id="PF04827">
    <property type="entry name" value="Plant_tran"/>
    <property type="match status" value="1"/>
</dbReference>
<keyword evidence="1" id="KW-1185">Reference proteome</keyword>
<reference evidence="2" key="2">
    <citation type="submission" date="2025-08" db="UniProtKB">
        <authorList>
            <consortium name="RefSeq"/>
        </authorList>
    </citation>
    <scope>IDENTIFICATION</scope>
    <source>
        <tissue evidence="2">Leaves</tissue>
    </source>
</reference>
<dbReference type="PANTHER" id="PTHR47150:SF7">
    <property type="entry name" value="NUCLEASE"/>
    <property type="match status" value="1"/>
</dbReference>
<dbReference type="PANTHER" id="PTHR47150">
    <property type="entry name" value="OS12G0169200 PROTEIN"/>
    <property type="match status" value="1"/>
</dbReference>
<evidence type="ECO:0000313" key="1">
    <source>
        <dbReference type="Proteomes" id="UP001652660"/>
    </source>
</evidence>
<dbReference type="OrthoDB" id="1521186at2759"/>
<sequence>MSQYPNPSLIEEVKKILADEMEDDTEDQIMMLLEQWQMHHTTSSSNMHPRSRRYYDRERGVGHVRLFNDYFADNPVYPSHIFRQQFRMRRELFLRIVKSITNHSEFFRMRIDAAGKKGLSPLQKITSAIRLLAYGAPADQLDEYIRMGETTTIECLSQFCRCVIDIYGAQYLRRPNANDVEHLLNLHSERHGFLGMLGSIDCMHWQWRNCPMAWKGQFARGDQGSPTIMLEAVASADLWIWHAFFGVVGSNNDINVLNQSPLFNDVLQGYAPDVQFMVNGTQFSKGYYLADDIYPEWATFVKSFSSPRDPKRIKFKQMQETARKDVERAFGVLQSRWAIVRGPARFWHRAKLKDIMYTCIILHNMIVKDEGDAIRNWDADDDDPTIPVTQGLAENFQYYLQRNAELCDREVHHQLRSDLVEHIWERFGGNNNEN</sequence>
<name>A0A6P6UD22_COFAR</name>
<reference evidence="1" key="1">
    <citation type="journal article" date="2025" name="Foods">
        <title>Unveiling the Microbial Signatures of Arabica Coffee Cherries: Insights into Ripeness Specific Diversity, Functional Traits, and Implications for Quality and Safety.</title>
        <authorList>
            <consortium name="RefSeq"/>
            <person name="Tenea G.N."/>
            <person name="Cifuentes V."/>
            <person name="Reyes P."/>
            <person name="Cevallos-Vallejos M."/>
        </authorList>
    </citation>
    <scope>NUCLEOTIDE SEQUENCE [LARGE SCALE GENOMIC DNA]</scope>
</reference>
<dbReference type="RefSeq" id="XP_027088394.1">
    <property type="nucleotide sequence ID" value="XM_027232593.2"/>
</dbReference>
<organism evidence="1 2">
    <name type="scientific">Coffea arabica</name>
    <name type="common">Arabian coffee</name>
    <dbReference type="NCBI Taxonomy" id="13443"/>
    <lineage>
        <taxon>Eukaryota</taxon>
        <taxon>Viridiplantae</taxon>
        <taxon>Streptophyta</taxon>
        <taxon>Embryophyta</taxon>
        <taxon>Tracheophyta</taxon>
        <taxon>Spermatophyta</taxon>
        <taxon>Magnoliopsida</taxon>
        <taxon>eudicotyledons</taxon>
        <taxon>Gunneridae</taxon>
        <taxon>Pentapetalae</taxon>
        <taxon>asterids</taxon>
        <taxon>lamiids</taxon>
        <taxon>Gentianales</taxon>
        <taxon>Rubiaceae</taxon>
        <taxon>Ixoroideae</taxon>
        <taxon>Gardenieae complex</taxon>
        <taxon>Bertiereae - Coffeeae clade</taxon>
        <taxon>Coffeeae</taxon>
        <taxon>Coffea</taxon>
    </lineage>
</organism>